<dbReference type="AlphaFoldDB" id="A0A1Q9DEK0"/>
<reference evidence="2 3" key="1">
    <citation type="submission" date="2016-02" db="EMBL/GenBank/DDBJ databases">
        <title>Genome analysis of coral dinoflagellate symbionts highlights evolutionary adaptations to a symbiotic lifestyle.</title>
        <authorList>
            <person name="Aranda M."/>
            <person name="Li Y."/>
            <person name="Liew Y.J."/>
            <person name="Baumgarten S."/>
            <person name="Simakov O."/>
            <person name="Wilson M."/>
            <person name="Piel J."/>
            <person name="Ashoor H."/>
            <person name="Bougouffa S."/>
            <person name="Bajic V.B."/>
            <person name="Ryu T."/>
            <person name="Ravasi T."/>
            <person name="Bayer T."/>
            <person name="Micklem G."/>
            <person name="Kim H."/>
            <person name="Bhak J."/>
            <person name="Lajeunesse T.C."/>
            <person name="Voolstra C.R."/>
        </authorList>
    </citation>
    <scope>NUCLEOTIDE SEQUENCE [LARGE SCALE GENOMIC DNA]</scope>
    <source>
        <strain evidence="2 3">CCMP2467</strain>
    </source>
</reference>
<keyword evidence="1" id="KW-0233">DNA recombination</keyword>
<dbReference type="SUPFAM" id="SSF56349">
    <property type="entry name" value="DNA breaking-rejoining enzymes"/>
    <property type="match status" value="1"/>
</dbReference>
<dbReference type="GO" id="GO:0006310">
    <property type="term" value="P:DNA recombination"/>
    <property type="evidence" value="ECO:0007669"/>
    <property type="project" value="UniProtKB-KW"/>
</dbReference>
<name>A0A1Q9DEK0_SYMMI</name>
<proteinExistence type="predicted"/>
<keyword evidence="3" id="KW-1185">Reference proteome</keyword>
<dbReference type="InterPro" id="IPR011010">
    <property type="entry name" value="DNA_brk_join_enz"/>
</dbReference>
<dbReference type="EMBL" id="LSRX01000575">
    <property type="protein sequence ID" value="OLP93601.1"/>
    <property type="molecule type" value="Genomic_DNA"/>
</dbReference>
<comment type="caution">
    <text evidence="2">The sequence shown here is derived from an EMBL/GenBank/DDBJ whole genome shotgun (WGS) entry which is preliminary data.</text>
</comment>
<gene>
    <name evidence="2" type="ORF">AK812_SmicGene24496</name>
</gene>
<dbReference type="GO" id="GO:0015074">
    <property type="term" value="P:DNA integration"/>
    <property type="evidence" value="ECO:0007669"/>
    <property type="project" value="InterPro"/>
</dbReference>
<organism evidence="2 3">
    <name type="scientific">Symbiodinium microadriaticum</name>
    <name type="common">Dinoflagellate</name>
    <name type="synonym">Zooxanthella microadriatica</name>
    <dbReference type="NCBI Taxonomy" id="2951"/>
    <lineage>
        <taxon>Eukaryota</taxon>
        <taxon>Sar</taxon>
        <taxon>Alveolata</taxon>
        <taxon>Dinophyceae</taxon>
        <taxon>Suessiales</taxon>
        <taxon>Symbiodiniaceae</taxon>
        <taxon>Symbiodinium</taxon>
    </lineage>
</organism>
<dbReference type="GO" id="GO:0003677">
    <property type="term" value="F:DNA binding"/>
    <property type="evidence" value="ECO:0007669"/>
    <property type="project" value="InterPro"/>
</dbReference>
<dbReference type="Gene3D" id="1.10.443.10">
    <property type="entry name" value="Intergrase catalytic core"/>
    <property type="match status" value="1"/>
</dbReference>
<sequence>MLNLRQKHVMEPTAAIKRFGLRLGANVGTKVQREQAFLDWDKEVDISNLFVRLLRATPGEKQLFPCSYSQSRRILAHFCAPLGVRFTPHSGRAGFATEATIQGLDPTVIRRLGRWQSETSFQVYIDVVTALEVEVTYCARAVASDIRQAVGQLRKHFPLGCFNIEADESTTPGCKHGVSRRAFPISVQTTSFAQRRVSTQSFNTSAHGSSSTSCAGALAKGNLTGPARA</sequence>
<evidence type="ECO:0000256" key="1">
    <source>
        <dbReference type="ARBA" id="ARBA00023172"/>
    </source>
</evidence>
<evidence type="ECO:0000313" key="3">
    <source>
        <dbReference type="Proteomes" id="UP000186817"/>
    </source>
</evidence>
<protein>
    <submittedName>
        <fullName evidence="2">Uncharacterized protein</fullName>
    </submittedName>
</protein>
<evidence type="ECO:0000313" key="2">
    <source>
        <dbReference type="EMBL" id="OLP93601.1"/>
    </source>
</evidence>
<dbReference type="Proteomes" id="UP000186817">
    <property type="component" value="Unassembled WGS sequence"/>
</dbReference>
<dbReference type="InterPro" id="IPR013762">
    <property type="entry name" value="Integrase-like_cat_sf"/>
</dbReference>
<dbReference type="OrthoDB" id="3254696at2759"/>
<accession>A0A1Q9DEK0</accession>